<dbReference type="Pfam" id="PF24807">
    <property type="entry name" value="WD40_CDC20-Fz"/>
    <property type="match status" value="1"/>
</dbReference>
<dbReference type="GO" id="GO:0010997">
    <property type="term" value="F:anaphase-promoting complex binding"/>
    <property type="evidence" value="ECO:0007669"/>
    <property type="project" value="InterPro"/>
</dbReference>
<dbReference type="SUPFAM" id="SSF50998">
    <property type="entry name" value="Quinoprotein alcohol dehydrogenase-like"/>
    <property type="match status" value="1"/>
</dbReference>
<dbReference type="PROSITE" id="PS50294">
    <property type="entry name" value="WD_REPEATS_REGION"/>
    <property type="match status" value="2"/>
</dbReference>
<keyword evidence="6" id="KW-0131">Cell cycle</keyword>
<reference evidence="11" key="2">
    <citation type="submission" date="2023-06" db="EMBL/GenBank/DDBJ databases">
        <authorList>
            <person name="Swenson N.G."/>
            <person name="Wegrzyn J.L."/>
            <person name="Mcevoy S.L."/>
        </authorList>
    </citation>
    <scope>NUCLEOTIDE SEQUENCE</scope>
    <source>
        <strain evidence="11">NS2018</strain>
        <tissue evidence="11">Leaf</tissue>
    </source>
</reference>
<dbReference type="PANTHER" id="PTHR19918:SF56">
    <property type="entry name" value="ANAPHASE-PROMOTING COMPLEX SUBUNIT 4-LIKE WD40 DOMAIN-CONTAINING PROTEIN"/>
    <property type="match status" value="1"/>
</dbReference>
<comment type="similarity">
    <text evidence="1">Belongs to the WD repeat CDC20/Fizzy family.</text>
</comment>
<dbReference type="GO" id="GO:1905786">
    <property type="term" value="P:positive regulation of anaphase-promoting complex-dependent catabolic process"/>
    <property type="evidence" value="ECO:0007669"/>
    <property type="project" value="TreeGrafter"/>
</dbReference>
<accession>A0AA39RWI9</accession>
<evidence type="ECO:0000313" key="12">
    <source>
        <dbReference type="Proteomes" id="UP001168877"/>
    </source>
</evidence>
<evidence type="ECO:0000313" key="11">
    <source>
        <dbReference type="EMBL" id="KAK0580157.1"/>
    </source>
</evidence>
<evidence type="ECO:0000256" key="4">
    <source>
        <dbReference type="ARBA" id="ARBA00022737"/>
    </source>
</evidence>
<reference evidence="11" key="1">
    <citation type="journal article" date="2022" name="Plant J.">
        <title>Strategies of tolerance reflected in two North American maple genomes.</title>
        <authorList>
            <person name="McEvoy S.L."/>
            <person name="Sezen U.U."/>
            <person name="Trouern-Trend A."/>
            <person name="McMahon S.M."/>
            <person name="Schaberg P.G."/>
            <person name="Yang J."/>
            <person name="Wegrzyn J.L."/>
            <person name="Swenson N.G."/>
        </authorList>
    </citation>
    <scope>NUCLEOTIDE SEQUENCE</scope>
    <source>
        <strain evidence="11">NS2018</strain>
    </source>
</reference>
<dbReference type="InterPro" id="IPR015410">
    <property type="entry name" value="DUF1985"/>
</dbReference>
<dbReference type="PROSITE" id="PS00678">
    <property type="entry name" value="WD_REPEATS_1"/>
    <property type="match status" value="1"/>
</dbReference>
<feature type="compositionally biased region" description="Basic and acidic residues" evidence="8">
    <location>
        <begin position="491"/>
        <end position="512"/>
    </location>
</feature>
<dbReference type="InterPro" id="IPR015943">
    <property type="entry name" value="WD40/YVTN_repeat-like_dom_sf"/>
</dbReference>
<proteinExistence type="inferred from homology"/>
<dbReference type="GO" id="GO:0005680">
    <property type="term" value="C:anaphase-promoting complex"/>
    <property type="evidence" value="ECO:0007669"/>
    <property type="project" value="TreeGrafter"/>
</dbReference>
<dbReference type="InterPro" id="IPR033010">
    <property type="entry name" value="Cdc20/Fizzy"/>
</dbReference>
<dbReference type="InterPro" id="IPR019775">
    <property type="entry name" value="WD40_repeat_CS"/>
</dbReference>
<sequence length="817" mass="92274">MSTSSLLKSNPMSLALSNPRLQNFHVHRCCIKPAEFAVSTRFPSVNFQNFQSSSLKEKSFLSFSRKAEIFSTSSVKVQSFVKSTSSSTDIEAQFTRSSISKGNPSITVAIKSILKVTKCLKVSAVEALLLLMMMMCGRDRALALADGVRAGNSYSSSLKSCTDLYSSITSAGQNKLFSSLKTTYFHKIEPLLPLLFYLFLFASIAYYESRRGTEIRVIKLQVTILVAAKGKEVDSFSPDIYSSYYTREAAKTLEEIADTAKIQMPPNPNAKLWRFPDHKEWVVNVRVNSQSKKNLITDIKEVLTSCGMVQRFKEGPFDSYLDLPQPSKIHGILIHNLLKREVIIPEQREDEIWLGLGRSQVRFGKEEFCLCSGLKMGPLPQGFNKKKAPKEGSLLNRHFKEKRPTADLLYATMKRLTSDEGEDVLKMASIFMISQFFGTDDGRKAIPGWMFALVDDEEAFKKFPWGSYIYSITLFWLKRFTQKHVHTLRRTTKEEEKKKDAVEKGGKEIKGEDGEEEDGEEENEENEHEDEKKETETETETEGQQVNENEESKGQQVYDNKEGGQPPEITKHGKEKKKSKYHTLNIFGFTLAFQNKNVLTTGGMDGKIMNNDIRAREHIIDSYIGHRRDVFGLKWSASGQQLAGGGDDNLVFIWDRSMAASLNLVTQWLHRLEDHTAVVRAFAWCAFQGNLLASGGGKADKCIRFWNTHTGACLNSVDTSSEVCALLWSKHKSELLRAHEFTENQLTLWKYPSMVKMAGLTGHTSRVLFMARSPDGYKVASVAVDATLRFWDVFGTPKVSKTLVTKSELFAHLSRFH</sequence>
<keyword evidence="3" id="KW-0132">Cell division</keyword>
<keyword evidence="4" id="KW-0677">Repeat</keyword>
<dbReference type="AlphaFoldDB" id="A0AA39RWI9"/>
<feature type="region of interest" description="Disordered" evidence="8">
    <location>
        <begin position="487"/>
        <end position="577"/>
    </location>
</feature>
<dbReference type="SMART" id="SM00320">
    <property type="entry name" value="WD40"/>
    <property type="match status" value="4"/>
</dbReference>
<dbReference type="Proteomes" id="UP001168877">
    <property type="component" value="Unassembled WGS sequence"/>
</dbReference>
<feature type="repeat" description="WD" evidence="7">
    <location>
        <begin position="760"/>
        <end position="793"/>
    </location>
</feature>
<dbReference type="InterPro" id="IPR011047">
    <property type="entry name" value="Quinoprotein_ADH-like_sf"/>
</dbReference>
<dbReference type="GO" id="GO:0031145">
    <property type="term" value="P:anaphase-promoting complex-dependent catabolic process"/>
    <property type="evidence" value="ECO:0007669"/>
    <property type="project" value="TreeGrafter"/>
</dbReference>
<evidence type="ECO:0000256" key="1">
    <source>
        <dbReference type="ARBA" id="ARBA00006445"/>
    </source>
</evidence>
<gene>
    <name evidence="11" type="ORF">LWI29_037265</name>
</gene>
<keyword evidence="2 7" id="KW-0853">WD repeat</keyword>
<comment type="caution">
    <text evidence="11">The sequence shown here is derived from an EMBL/GenBank/DDBJ whole genome shotgun (WGS) entry which is preliminary data.</text>
</comment>
<dbReference type="Gene3D" id="2.130.10.10">
    <property type="entry name" value="YVTN repeat-like/Quinoprotein amine dehydrogenase"/>
    <property type="match status" value="1"/>
</dbReference>
<dbReference type="GO" id="GO:0051301">
    <property type="term" value="P:cell division"/>
    <property type="evidence" value="ECO:0007669"/>
    <property type="project" value="UniProtKB-KW"/>
</dbReference>
<evidence type="ECO:0000256" key="2">
    <source>
        <dbReference type="ARBA" id="ARBA00022574"/>
    </source>
</evidence>
<organism evidence="11 12">
    <name type="scientific">Acer saccharum</name>
    <name type="common">Sugar maple</name>
    <dbReference type="NCBI Taxonomy" id="4024"/>
    <lineage>
        <taxon>Eukaryota</taxon>
        <taxon>Viridiplantae</taxon>
        <taxon>Streptophyta</taxon>
        <taxon>Embryophyta</taxon>
        <taxon>Tracheophyta</taxon>
        <taxon>Spermatophyta</taxon>
        <taxon>Magnoliopsida</taxon>
        <taxon>eudicotyledons</taxon>
        <taxon>Gunneridae</taxon>
        <taxon>Pentapetalae</taxon>
        <taxon>rosids</taxon>
        <taxon>malvids</taxon>
        <taxon>Sapindales</taxon>
        <taxon>Sapindaceae</taxon>
        <taxon>Hippocastanoideae</taxon>
        <taxon>Acereae</taxon>
        <taxon>Acer</taxon>
    </lineage>
</organism>
<evidence type="ECO:0000259" key="9">
    <source>
        <dbReference type="Pfam" id="PF09331"/>
    </source>
</evidence>
<evidence type="ECO:0000256" key="6">
    <source>
        <dbReference type="ARBA" id="ARBA00023306"/>
    </source>
</evidence>
<evidence type="ECO:0000256" key="8">
    <source>
        <dbReference type="SAM" id="MobiDB-lite"/>
    </source>
</evidence>
<name>A0AA39RWI9_ACESA</name>
<dbReference type="Pfam" id="PF09331">
    <property type="entry name" value="DUF1985"/>
    <property type="match status" value="1"/>
</dbReference>
<feature type="compositionally biased region" description="Acidic residues" evidence="8">
    <location>
        <begin position="513"/>
        <end position="528"/>
    </location>
</feature>
<dbReference type="EMBL" id="JAUESC010000385">
    <property type="protein sequence ID" value="KAK0580157.1"/>
    <property type="molecule type" value="Genomic_DNA"/>
</dbReference>
<protein>
    <submittedName>
        <fullName evidence="11">Uncharacterized protein</fullName>
    </submittedName>
</protein>
<dbReference type="PROSITE" id="PS50082">
    <property type="entry name" value="WD_REPEATS_2"/>
    <property type="match status" value="2"/>
</dbReference>
<feature type="domain" description="DUF1985" evidence="9">
    <location>
        <begin position="346"/>
        <end position="472"/>
    </location>
</feature>
<evidence type="ECO:0000256" key="3">
    <source>
        <dbReference type="ARBA" id="ARBA00022618"/>
    </source>
</evidence>
<keyword evidence="12" id="KW-1185">Reference proteome</keyword>
<keyword evidence="5" id="KW-0498">Mitosis</keyword>
<dbReference type="GO" id="GO:1990757">
    <property type="term" value="F:ubiquitin ligase activator activity"/>
    <property type="evidence" value="ECO:0007669"/>
    <property type="project" value="TreeGrafter"/>
</dbReference>
<evidence type="ECO:0000256" key="7">
    <source>
        <dbReference type="PROSITE-ProRule" id="PRU00221"/>
    </source>
</evidence>
<feature type="repeat" description="WD" evidence="7">
    <location>
        <begin position="623"/>
        <end position="655"/>
    </location>
</feature>
<dbReference type="InterPro" id="IPR001680">
    <property type="entry name" value="WD40_rpt"/>
</dbReference>
<feature type="domain" description="CDC20/Fizzy WD40" evidence="10">
    <location>
        <begin position="578"/>
        <end position="791"/>
    </location>
</feature>
<dbReference type="InterPro" id="IPR056150">
    <property type="entry name" value="WD40_CDC20-Fz"/>
</dbReference>
<dbReference type="PANTHER" id="PTHR19918">
    <property type="entry name" value="CELL DIVISION CYCLE 20 CDC20 FIZZY -RELATED"/>
    <property type="match status" value="1"/>
</dbReference>
<evidence type="ECO:0000259" key="10">
    <source>
        <dbReference type="Pfam" id="PF24807"/>
    </source>
</evidence>
<evidence type="ECO:0000256" key="5">
    <source>
        <dbReference type="ARBA" id="ARBA00022776"/>
    </source>
</evidence>